<proteinExistence type="inferred from homology"/>
<evidence type="ECO:0000256" key="1">
    <source>
        <dbReference type="ARBA" id="ARBA00004141"/>
    </source>
</evidence>
<dbReference type="SUPFAM" id="SSF160240">
    <property type="entry name" value="Cation efflux protein cytoplasmic domain-like"/>
    <property type="match status" value="2"/>
</dbReference>
<dbReference type="InterPro" id="IPR058533">
    <property type="entry name" value="Cation_efflux_TM"/>
</dbReference>
<feature type="domain" description="Cation efflux protein transmembrane" evidence="8">
    <location>
        <begin position="32"/>
        <end position="224"/>
    </location>
</feature>
<dbReference type="PANTHER" id="PTHR43840">
    <property type="entry name" value="MITOCHONDRIAL METAL TRANSPORTER 1-RELATED"/>
    <property type="match status" value="1"/>
</dbReference>
<dbReference type="Gene3D" id="3.30.70.1350">
    <property type="entry name" value="Cation efflux protein, cytoplasmic domain"/>
    <property type="match status" value="1"/>
</dbReference>
<dbReference type="RefSeq" id="WP_406768886.1">
    <property type="nucleotide sequence ID" value="NZ_JBJHZZ010000002.1"/>
</dbReference>
<dbReference type="InterPro" id="IPR050291">
    <property type="entry name" value="CDF_Transporter"/>
</dbReference>
<dbReference type="InterPro" id="IPR036837">
    <property type="entry name" value="Cation_efflux_CTD_sf"/>
</dbReference>
<evidence type="ECO:0000313" key="11">
    <source>
        <dbReference type="Proteomes" id="UP001623591"/>
    </source>
</evidence>
<dbReference type="InterPro" id="IPR002524">
    <property type="entry name" value="Cation_efflux"/>
</dbReference>
<evidence type="ECO:0000313" key="10">
    <source>
        <dbReference type="EMBL" id="MFL0246418.1"/>
    </source>
</evidence>
<evidence type="ECO:0000256" key="5">
    <source>
        <dbReference type="ARBA" id="ARBA00022989"/>
    </source>
</evidence>
<evidence type="ECO:0000259" key="9">
    <source>
        <dbReference type="Pfam" id="PF16916"/>
    </source>
</evidence>
<feature type="transmembrane region" description="Helical" evidence="7">
    <location>
        <begin position="198"/>
        <end position="216"/>
    </location>
</feature>
<dbReference type="Pfam" id="PF01545">
    <property type="entry name" value="Cation_efflux"/>
    <property type="match status" value="1"/>
</dbReference>
<dbReference type="SUPFAM" id="SSF161111">
    <property type="entry name" value="Cation efflux protein transmembrane domain-like"/>
    <property type="match status" value="1"/>
</dbReference>
<evidence type="ECO:0000259" key="8">
    <source>
        <dbReference type="Pfam" id="PF01545"/>
    </source>
</evidence>
<feature type="transmembrane region" description="Helical" evidence="7">
    <location>
        <begin position="25"/>
        <end position="48"/>
    </location>
</feature>
<accession>A0ABW8T1L1</accession>
<dbReference type="EMBL" id="JBJHZZ010000002">
    <property type="protein sequence ID" value="MFL0246418.1"/>
    <property type="molecule type" value="Genomic_DNA"/>
</dbReference>
<evidence type="ECO:0000256" key="7">
    <source>
        <dbReference type="SAM" id="Phobius"/>
    </source>
</evidence>
<name>A0ABW8T1L1_9CLOT</name>
<comment type="similarity">
    <text evidence="2">Belongs to the cation diffusion facilitator (CDF) transporter (TC 2.A.4) family.</text>
</comment>
<dbReference type="Gene3D" id="1.20.1510.10">
    <property type="entry name" value="Cation efflux protein transmembrane domain"/>
    <property type="match status" value="1"/>
</dbReference>
<feature type="transmembrane region" description="Helical" evidence="7">
    <location>
        <begin position="98"/>
        <end position="117"/>
    </location>
</feature>
<evidence type="ECO:0000256" key="2">
    <source>
        <dbReference type="ARBA" id="ARBA00008114"/>
    </source>
</evidence>
<evidence type="ECO:0000256" key="3">
    <source>
        <dbReference type="ARBA" id="ARBA00022448"/>
    </source>
</evidence>
<reference evidence="10 11" key="1">
    <citation type="submission" date="2024-11" db="EMBL/GenBank/DDBJ databases">
        <authorList>
            <person name="Heng Y.C."/>
            <person name="Lim A.C.H."/>
            <person name="Lee J.K.Y."/>
            <person name="Kittelmann S."/>
        </authorList>
    </citation>
    <scope>NUCLEOTIDE SEQUENCE [LARGE SCALE GENOMIC DNA]</scope>
    <source>
        <strain evidence="10 11">WILCCON 0185</strain>
    </source>
</reference>
<keyword evidence="11" id="KW-1185">Reference proteome</keyword>
<keyword evidence="3" id="KW-0813">Transport</keyword>
<protein>
    <submittedName>
        <fullName evidence="10">Cation diffusion facilitator family transporter</fullName>
    </submittedName>
</protein>
<dbReference type="Pfam" id="PF16916">
    <property type="entry name" value="ZT_dimer"/>
    <property type="match status" value="1"/>
</dbReference>
<dbReference type="PANTHER" id="PTHR43840:SF15">
    <property type="entry name" value="MITOCHONDRIAL METAL TRANSPORTER 1-RELATED"/>
    <property type="match status" value="1"/>
</dbReference>
<feature type="transmembrane region" description="Helical" evidence="7">
    <location>
        <begin position="129"/>
        <end position="149"/>
    </location>
</feature>
<dbReference type="Proteomes" id="UP001623591">
    <property type="component" value="Unassembled WGS sequence"/>
</dbReference>
<comment type="subcellular location">
    <subcellularLocation>
        <location evidence="1">Membrane</location>
        <topology evidence="1">Multi-pass membrane protein</topology>
    </subcellularLocation>
</comment>
<dbReference type="NCBIfam" id="TIGR01297">
    <property type="entry name" value="CDF"/>
    <property type="match status" value="1"/>
</dbReference>
<evidence type="ECO:0000256" key="6">
    <source>
        <dbReference type="ARBA" id="ARBA00023136"/>
    </source>
</evidence>
<organism evidence="10 11">
    <name type="scientific">Candidatus Clostridium stratigraminis</name>
    <dbReference type="NCBI Taxonomy" id="3381661"/>
    <lineage>
        <taxon>Bacteria</taxon>
        <taxon>Bacillati</taxon>
        <taxon>Bacillota</taxon>
        <taxon>Clostridia</taxon>
        <taxon>Eubacteriales</taxon>
        <taxon>Clostridiaceae</taxon>
        <taxon>Clostridium</taxon>
    </lineage>
</organism>
<sequence length="394" mass="44040">MFSKFLVSKFIKDSNNIKNEKVRSAYGYLGGIVGITLNALLFLVKFFVGLATHSIAITADSFNNLTDTASSIITIVGFKLSNKPADEEHPFGHGRIEYLSALAVSFLIMLVGFQFIKESFNRILHPVKIHFLFIPFILILASVIVKIWLSSFNKFIANSISSKALKASSFDALADVIVSSITAISLLLSRWISFPIDSYLGVLVALFILYSGFSLTKDTLNPLLGEAPDPELVEGIKSGVLKYDHISGVHDLVIHNYGPGRCMASIHAEIPYDISVVTIHEIIDKAEKELSKELNIYLVIHMDPINTESKEVSKAKELLEEILKNFPKVKSMHDFRVVGEGEYKNLIFDLVVEQSRGLNNESEDKLKKAIDTEVKKYYPQYNAKITIDKEFTVL</sequence>
<feature type="transmembrane region" description="Helical" evidence="7">
    <location>
        <begin position="170"/>
        <end position="192"/>
    </location>
</feature>
<gene>
    <name evidence="10" type="ORF">ACJDUG_05400</name>
</gene>
<keyword evidence="6 7" id="KW-0472">Membrane</keyword>
<keyword evidence="5 7" id="KW-1133">Transmembrane helix</keyword>
<dbReference type="InterPro" id="IPR027469">
    <property type="entry name" value="Cation_efflux_TMD_sf"/>
</dbReference>
<comment type="caution">
    <text evidence="10">The sequence shown here is derived from an EMBL/GenBank/DDBJ whole genome shotgun (WGS) entry which is preliminary data.</text>
</comment>
<feature type="domain" description="Cation efflux protein cytoplasmic" evidence="9">
    <location>
        <begin position="228"/>
        <end position="304"/>
    </location>
</feature>
<keyword evidence="4 7" id="KW-0812">Transmembrane</keyword>
<dbReference type="InterPro" id="IPR027470">
    <property type="entry name" value="Cation_efflux_CTD"/>
</dbReference>
<evidence type="ECO:0000256" key="4">
    <source>
        <dbReference type="ARBA" id="ARBA00022692"/>
    </source>
</evidence>